<proteinExistence type="predicted"/>
<dbReference type="Proteomes" id="UP000242188">
    <property type="component" value="Unassembled WGS sequence"/>
</dbReference>
<protein>
    <submittedName>
        <fullName evidence="2">MAP3K12-binding inhibitory protein 1</fullName>
    </submittedName>
</protein>
<dbReference type="STRING" id="6573.A0A210PFA1"/>
<feature type="region of interest" description="Disordered" evidence="1">
    <location>
        <begin position="104"/>
        <end position="138"/>
    </location>
</feature>
<feature type="region of interest" description="Disordered" evidence="1">
    <location>
        <begin position="325"/>
        <end position="355"/>
    </location>
</feature>
<comment type="caution">
    <text evidence="2">The sequence shown here is derived from an EMBL/GenBank/DDBJ whole genome shotgun (WGS) entry which is preliminary data.</text>
</comment>
<feature type="compositionally biased region" description="Polar residues" evidence="1">
    <location>
        <begin position="105"/>
        <end position="118"/>
    </location>
</feature>
<evidence type="ECO:0000256" key="1">
    <source>
        <dbReference type="SAM" id="MobiDB-lite"/>
    </source>
</evidence>
<sequence>MTHTESFMSWFDRALSKVFMKSTETSFLTEEMLKMSDVGLPKLLEMLALLINKLQIYQDNLKESLEESQVDVETIDGEHVDTGMDTSSMRHSSITKENVCDTMLTEPSRTSQDASVQTEDVKISDLSRNSFQTEKSEDTGILQDRETNSSCGLISDESDDVVNKMNDCRHTNDKNLVQIQASKSEIDRRIAAFVEKKQLEVNELNRREFCSVQGPEEEAENSCARVDSLFFTRADGKSHIKVSRVVNLQGPQTQIPTHSVDTSESKEVVQKNNLPLGIEERLTNMEKHLNVSKGKVSCSDVYTRLKFLEERILFLESLSPEYFTFQPPHHKKPRKEKRDNFYRAPEDESMSVSDIDMKIKQLRESLSKKASSSTPASLSNTT</sequence>
<dbReference type="AlphaFoldDB" id="A0A210PFA1"/>
<gene>
    <name evidence="2" type="ORF">KP79_PYT09649</name>
</gene>
<dbReference type="EMBL" id="NEDP02076738">
    <property type="protein sequence ID" value="OWF35170.1"/>
    <property type="molecule type" value="Genomic_DNA"/>
</dbReference>
<keyword evidence="3" id="KW-1185">Reference proteome</keyword>
<reference evidence="2 3" key="1">
    <citation type="journal article" date="2017" name="Nat. Ecol. Evol.">
        <title>Scallop genome provides insights into evolution of bilaterian karyotype and development.</title>
        <authorList>
            <person name="Wang S."/>
            <person name="Zhang J."/>
            <person name="Jiao W."/>
            <person name="Li J."/>
            <person name="Xun X."/>
            <person name="Sun Y."/>
            <person name="Guo X."/>
            <person name="Huan P."/>
            <person name="Dong B."/>
            <person name="Zhang L."/>
            <person name="Hu X."/>
            <person name="Sun X."/>
            <person name="Wang J."/>
            <person name="Zhao C."/>
            <person name="Wang Y."/>
            <person name="Wang D."/>
            <person name="Huang X."/>
            <person name="Wang R."/>
            <person name="Lv J."/>
            <person name="Li Y."/>
            <person name="Zhang Z."/>
            <person name="Liu B."/>
            <person name="Lu W."/>
            <person name="Hui Y."/>
            <person name="Liang J."/>
            <person name="Zhou Z."/>
            <person name="Hou R."/>
            <person name="Li X."/>
            <person name="Liu Y."/>
            <person name="Li H."/>
            <person name="Ning X."/>
            <person name="Lin Y."/>
            <person name="Zhao L."/>
            <person name="Xing Q."/>
            <person name="Dou J."/>
            <person name="Li Y."/>
            <person name="Mao J."/>
            <person name="Guo H."/>
            <person name="Dou H."/>
            <person name="Li T."/>
            <person name="Mu C."/>
            <person name="Jiang W."/>
            <person name="Fu Q."/>
            <person name="Fu X."/>
            <person name="Miao Y."/>
            <person name="Liu J."/>
            <person name="Yu Q."/>
            <person name="Li R."/>
            <person name="Liao H."/>
            <person name="Li X."/>
            <person name="Kong Y."/>
            <person name="Jiang Z."/>
            <person name="Chourrout D."/>
            <person name="Li R."/>
            <person name="Bao Z."/>
        </authorList>
    </citation>
    <scope>NUCLEOTIDE SEQUENCE [LARGE SCALE GENOMIC DNA]</scope>
    <source>
        <strain evidence="2 3">PY_sf001</strain>
    </source>
</reference>
<evidence type="ECO:0000313" key="2">
    <source>
        <dbReference type="EMBL" id="OWF35170.1"/>
    </source>
</evidence>
<dbReference type="OrthoDB" id="5531344at2759"/>
<evidence type="ECO:0000313" key="3">
    <source>
        <dbReference type="Proteomes" id="UP000242188"/>
    </source>
</evidence>
<accession>A0A210PFA1</accession>
<feature type="compositionally biased region" description="Basic and acidic residues" evidence="1">
    <location>
        <begin position="336"/>
        <end position="346"/>
    </location>
</feature>
<organism evidence="2 3">
    <name type="scientific">Mizuhopecten yessoensis</name>
    <name type="common">Japanese scallop</name>
    <name type="synonym">Patinopecten yessoensis</name>
    <dbReference type="NCBI Taxonomy" id="6573"/>
    <lineage>
        <taxon>Eukaryota</taxon>
        <taxon>Metazoa</taxon>
        <taxon>Spiralia</taxon>
        <taxon>Lophotrochozoa</taxon>
        <taxon>Mollusca</taxon>
        <taxon>Bivalvia</taxon>
        <taxon>Autobranchia</taxon>
        <taxon>Pteriomorphia</taxon>
        <taxon>Pectinida</taxon>
        <taxon>Pectinoidea</taxon>
        <taxon>Pectinidae</taxon>
        <taxon>Mizuhopecten</taxon>
    </lineage>
</organism>
<name>A0A210PFA1_MIZYE</name>